<dbReference type="RefSeq" id="WP_183972941.1">
    <property type="nucleotide sequence ID" value="NZ_JACIBY010000003.1"/>
</dbReference>
<dbReference type="InterPro" id="IPR046947">
    <property type="entry name" value="LytR-like"/>
</dbReference>
<protein>
    <submittedName>
        <fullName evidence="4">Two-component system LytT family response regulator</fullName>
    </submittedName>
</protein>
<dbReference type="PROSITE" id="PS50110">
    <property type="entry name" value="RESPONSE_REGULATORY"/>
    <property type="match status" value="1"/>
</dbReference>
<comment type="caution">
    <text evidence="4">The sequence shown here is derived from an EMBL/GenBank/DDBJ whole genome shotgun (WGS) entry which is preliminary data.</text>
</comment>
<dbReference type="Gene3D" id="2.40.50.1020">
    <property type="entry name" value="LytTr DNA-binding domain"/>
    <property type="match status" value="1"/>
</dbReference>
<keyword evidence="1" id="KW-0597">Phosphoprotein</keyword>
<dbReference type="PANTHER" id="PTHR37299">
    <property type="entry name" value="TRANSCRIPTIONAL REGULATOR-RELATED"/>
    <property type="match status" value="1"/>
</dbReference>
<dbReference type="GO" id="GO:0003677">
    <property type="term" value="F:DNA binding"/>
    <property type="evidence" value="ECO:0007669"/>
    <property type="project" value="InterPro"/>
</dbReference>
<dbReference type="Pfam" id="PF00072">
    <property type="entry name" value="Response_reg"/>
    <property type="match status" value="1"/>
</dbReference>
<dbReference type="GO" id="GO:0000156">
    <property type="term" value="F:phosphorelay response regulator activity"/>
    <property type="evidence" value="ECO:0007669"/>
    <property type="project" value="InterPro"/>
</dbReference>
<dbReference type="PANTHER" id="PTHR37299:SF1">
    <property type="entry name" value="STAGE 0 SPORULATION PROTEIN A HOMOLOG"/>
    <property type="match status" value="1"/>
</dbReference>
<dbReference type="EMBL" id="JACIBY010000003">
    <property type="protein sequence ID" value="MBB3837970.1"/>
    <property type="molecule type" value="Genomic_DNA"/>
</dbReference>
<feature type="modified residue" description="4-aspartylphosphate" evidence="1">
    <location>
        <position position="55"/>
    </location>
</feature>
<dbReference type="SUPFAM" id="SSF52172">
    <property type="entry name" value="CheY-like"/>
    <property type="match status" value="1"/>
</dbReference>
<dbReference type="SMART" id="SM00448">
    <property type="entry name" value="REC"/>
    <property type="match status" value="1"/>
</dbReference>
<dbReference type="AlphaFoldDB" id="A0A7W5ZJW5"/>
<evidence type="ECO:0000313" key="4">
    <source>
        <dbReference type="EMBL" id="MBB3837970.1"/>
    </source>
</evidence>
<name>A0A7W5ZJW5_9BACT</name>
<dbReference type="Pfam" id="PF04397">
    <property type="entry name" value="LytTR"/>
    <property type="match status" value="1"/>
</dbReference>
<dbReference type="InterPro" id="IPR011006">
    <property type="entry name" value="CheY-like_superfamily"/>
</dbReference>
<dbReference type="Gene3D" id="3.40.50.2300">
    <property type="match status" value="1"/>
</dbReference>
<organism evidence="4 5">
    <name type="scientific">Runella defluvii</name>
    <dbReference type="NCBI Taxonomy" id="370973"/>
    <lineage>
        <taxon>Bacteria</taxon>
        <taxon>Pseudomonadati</taxon>
        <taxon>Bacteroidota</taxon>
        <taxon>Cytophagia</taxon>
        <taxon>Cytophagales</taxon>
        <taxon>Spirosomataceae</taxon>
        <taxon>Runella</taxon>
    </lineage>
</organism>
<dbReference type="PROSITE" id="PS50930">
    <property type="entry name" value="HTH_LYTTR"/>
    <property type="match status" value="1"/>
</dbReference>
<accession>A0A7W5ZJW5</accession>
<gene>
    <name evidence="4" type="ORF">FHS57_001967</name>
</gene>
<keyword evidence="5" id="KW-1185">Reference proteome</keyword>
<sequence length="253" mass="28864">MLKALIVDDELMGCQALKKLLELYAQDIYIMQFCHSADEGARAIQVLNPDLVFLDIQMPGKSGFDMLDGLERIDFEVIFTTGFDHYAVKAFKIGAVDYLLKPIDGDELEAAIQRASERIKTKKSSAQNVEVLLQNLRGGQSESMQMALPTQEGIFYVPIREIVRCESDANYTIFHFIGRKKIMVSKNLKEYEELLSPYGFVRVHNQYLINLRQVKKYIKGEGGTVVMNDDAQIEVARRRKEVFLAELSKLTIR</sequence>
<evidence type="ECO:0000259" key="2">
    <source>
        <dbReference type="PROSITE" id="PS50110"/>
    </source>
</evidence>
<evidence type="ECO:0000313" key="5">
    <source>
        <dbReference type="Proteomes" id="UP000541352"/>
    </source>
</evidence>
<evidence type="ECO:0000256" key="1">
    <source>
        <dbReference type="PROSITE-ProRule" id="PRU00169"/>
    </source>
</evidence>
<dbReference type="InterPro" id="IPR007492">
    <property type="entry name" value="LytTR_DNA-bd_dom"/>
</dbReference>
<dbReference type="InterPro" id="IPR001789">
    <property type="entry name" value="Sig_transdc_resp-reg_receiver"/>
</dbReference>
<dbReference type="SMART" id="SM00850">
    <property type="entry name" value="LytTR"/>
    <property type="match status" value="1"/>
</dbReference>
<feature type="domain" description="Response regulatory" evidence="2">
    <location>
        <begin position="3"/>
        <end position="116"/>
    </location>
</feature>
<proteinExistence type="predicted"/>
<dbReference type="Proteomes" id="UP000541352">
    <property type="component" value="Unassembled WGS sequence"/>
</dbReference>
<reference evidence="4 5" key="1">
    <citation type="submission" date="2020-08" db="EMBL/GenBank/DDBJ databases">
        <title>Genomic Encyclopedia of Type Strains, Phase IV (KMG-IV): sequencing the most valuable type-strain genomes for metagenomic binning, comparative biology and taxonomic classification.</title>
        <authorList>
            <person name="Goeker M."/>
        </authorList>
    </citation>
    <scope>NUCLEOTIDE SEQUENCE [LARGE SCALE GENOMIC DNA]</scope>
    <source>
        <strain evidence="4 5">DSM 17976</strain>
    </source>
</reference>
<evidence type="ECO:0000259" key="3">
    <source>
        <dbReference type="PROSITE" id="PS50930"/>
    </source>
</evidence>
<feature type="domain" description="HTH LytTR-type" evidence="3">
    <location>
        <begin position="146"/>
        <end position="249"/>
    </location>
</feature>